<dbReference type="InterPro" id="IPR031599">
    <property type="entry name" value="ABC_tran_2"/>
</dbReference>
<keyword evidence="1" id="KW-0472">Membrane</keyword>
<dbReference type="AlphaFoldDB" id="A0A1M6A909"/>
<name>A0A1M6A909_9FIRM</name>
<dbReference type="Proteomes" id="UP000184052">
    <property type="component" value="Unassembled WGS sequence"/>
</dbReference>
<dbReference type="OrthoDB" id="138672at2"/>
<dbReference type="Pfam" id="PF16949">
    <property type="entry name" value="ABC_tran_2"/>
    <property type="match status" value="1"/>
</dbReference>
<evidence type="ECO:0000256" key="1">
    <source>
        <dbReference type="SAM" id="Phobius"/>
    </source>
</evidence>
<dbReference type="STRING" id="1121476.SAMN02745751_00031"/>
<feature type="transmembrane region" description="Helical" evidence="1">
    <location>
        <begin position="423"/>
        <end position="449"/>
    </location>
</feature>
<feature type="transmembrane region" description="Helical" evidence="1">
    <location>
        <begin position="36"/>
        <end position="55"/>
    </location>
</feature>
<protein>
    <submittedName>
        <fullName evidence="2">ABC-2 type transport system permease protein</fullName>
    </submittedName>
</protein>
<evidence type="ECO:0000313" key="2">
    <source>
        <dbReference type="EMBL" id="SHI32906.1"/>
    </source>
</evidence>
<feature type="transmembrane region" description="Helical" evidence="1">
    <location>
        <begin position="379"/>
        <end position="402"/>
    </location>
</feature>
<feature type="transmembrane region" description="Helical" evidence="1">
    <location>
        <begin position="119"/>
        <end position="141"/>
    </location>
</feature>
<sequence length="561" mass="62418">MREILFLTKASLMNNFNVHGLNPKNSVTTRDKAKPLIFILVIIALMPTYHYYVTFLKQLSKSLLMLNQELYFSTLAHYMASSIVFFFGLLYVLSYYYFSRDTEMLIPLPLKGKTIVVSKFITILVYEYVLLAVFLIPILVINKSLVGGNIILYILKSALTFLLTPVIPLSFASIVIIVLMRTTNIKGKKDLIRLVSMFLFMFVILGIQIVIQRSMVQIPPGQEQEFIATLFKDNRVLIDMMGRYFPVSKWTSISLSDSGIASVTSFLKIITANAAAFGAMVAVSEKIYLGGIIGGKEAQAKKRKLTSKELEEASGRVSKNYIAIFRADMITLLKTPIYMFNCVSIVILIPFILLVMPSLTGTAGDIEELGNFYSMYESYFTFGMAGGFMFFAAMNPTAPSAFSREGKTFWISRIIPVKTRDQIIGKGLSPMLLQLLTIIIVSTGIRFYIPVGITGLLTSALLGLAGSIPLVMAGLAIDITRPLLDWDNPQRAVKQNLNVLISMGIGSLVTLGLGLLTFLMLNNELSPMLITAVDLLIIAVLTVLSYKILSNRMEVQLREME</sequence>
<feature type="transmembrane region" description="Helical" evidence="1">
    <location>
        <begin position="455"/>
        <end position="477"/>
    </location>
</feature>
<keyword evidence="3" id="KW-1185">Reference proteome</keyword>
<feature type="transmembrane region" description="Helical" evidence="1">
    <location>
        <begin position="260"/>
        <end position="283"/>
    </location>
</feature>
<feature type="transmembrane region" description="Helical" evidence="1">
    <location>
        <begin position="191"/>
        <end position="211"/>
    </location>
</feature>
<dbReference type="EMBL" id="FQZL01000004">
    <property type="protein sequence ID" value="SHI32906.1"/>
    <property type="molecule type" value="Genomic_DNA"/>
</dbReference>
<evidence type="ECO:0000313" key="3">
    <source>
        <dbReference type="Proteomes" id="UP000184052"/>
    </source>
</evidence>
<keyword evidence="1" id="KW-1133">Transmembrane helix</keyword>
<feature type="transmembrane region" description="Helical" evidence="1">
    <location>
        <begin position="527"/>
        <end position="549"/>
    </location>
</feature>
<proteinExistence type="predicted"/>
<accession>A0A1M6A909</accession>
<feature type="transmembrane region" description="Helical" evidence="1">
    <location>
        <begin position="153"/>
        <end position="179"/>
    </location>
</feature>
<keyword evidence="1" id="KW-0812">Transmembrane</keyword>
<dbReference type="RefSeq" id="WP_073045351.1">
    <property type="nucleotide sequence ID" value="NZ_FQZL01000004.1"/>
</dbReference>
<reference evidence="2 3" key="1">
    <citation type="submission" date="2016-11" db="EMBL/GenBank/DDBJ databases">
        <authorList>
            <person name="Jaros S."/>
            <person name="Januszkiewicz K."/>
            <person name="Wedrychowicz H."/>
        </authorList>
    </citation>
    <scope>NUCLEOTIDE SEQUENCE [LARGE SCALE GENOMIC DNA]</scope>
    <source>
        <strain evidence="2 3">DSM 17477</strain>
    </source>
</reference>
<feature type="transmembrane region" description="Helical" evidence="1">
    <location>
        <begin position="497"/>
        <end position="521"/>
    </location>
</feature>
<gene>
    <name evidence="2" type="ORF">SAMN02745751_00031</name>
</gene>
<organism evidence="2 3">
    <name type="scientific">Dethiosulfatibacter aminovorans DSM 17477</name>
    <dbReference type="NCBI Taxonomy" id="1121476"/>
    <lineage>
        <taxon>Bacteria</taxon>
        <taxon>Bacillati</taxon>
        <taxon>Bacillota</taxon>
        <taxon>Tissierellia</taxon>
        <taxon>Dethiosulfatibacter</taxon>
    </lineage>
</organism>
<feature type="transmembrane region" description="Helical" evidence="1">
    <location>
        <begin position="338"/>
        <end position="359"/>
    </location>
</feature>
<feature type="transmembrane region" description="Helical" evidence="1">
    <location>
        <begin position="75"/>
        <end position="98"/>
    </location>
</feature>